<keyword evidence="3" id="KW-1185">Reference proteome</keyword>
<dbReference type="Proteomes" id="UP000516361">
    <property type="component" value="Chromosome"/>
</dbReference>
<feature type="transmembrane region" description="Helical" evidence="1">
    <location>
        <begin position="9"/>
        <end position="30"/>
    </location>
</feature>
<feature type="transmembrane region" description="Helical" evidence="1">
    <location>
        <begin position="76"/>
        <end position="94"/>
    </location>
</feature>
<evidence type="ECO:0000313" key="3">
    <source>
        <dbReference type="Proteomes" id="UP000516361"/>
    </source>
</evidence>
<keyword evidence="1" id="KW-1133">Transmembrane helix</keyword>
<dbReference type="EMBL" id="AP018712">
    <property type="protein sequence ID" value="BBE31155.1"/>
    <property type="molecule type" value="Genomic_DNA"/>
</dbReference>
<organism evidence="2 3">
    <name type="scientific">Tepiditoga spiralis</name>
    <dbReference type="NCBI Taxonomy" id="2108365"/>
    <lineage>
        <taxon>Bacteria</taxon>
        <taxon>Thermotogati</taxon>
        <taxon>Thermotogota</taxon>
        <taxon>Thermotogae</taxon>
        <taxon>Petrotogales</taxon>
        <taxon>Petrotogaceae</taxon>
        <taxon>Tepiditoga</taxon>
    </lineage>
</organism>
<name>A0A7G1G4X5_9BACT</name>
<sequence>MQQPENKIILYFTIPITILILIVSSIGIWHQNLYFRETADWIAQCIGQDIANVFFMIPILLFSSIFIFKGNNLSKIIWLGAMLTNIYAFFIYCFGLHFNYLFLFYCAILGLSIYSVIYFVKIHLQENFKKWYIEKVPEKSVGIFLVIIASMFFLLWFSSDLPDSINNTPSIELQKLGLLVNVVHVLDYTFYLPLIFISGILIFRKKNLGYLLAPTMLVFAILTNINIISLTLVGYYRNIVQDLSLLFIISFITMICLVFFILMSKKLKSI</sequence>
<dbReference type="RefSeq" id="WP_198423027.1">
    <property type="nucleotide sequence ID" value="NZ_AP018712.1"/>
</dbReference>
<feature type="transmembrane region" description="Helical" evidence="1">
    <location>
        <begin position="100"/>
        <end position="120"/>
    </location>
</feature>
<dbReference type="KEGG" id="ocy:OSSY52_12960"/>
<dbReference type="AlphaFoldDB" id="A0A7G1G4X5"/>
<feature type="transmembrane region" description="Helical" evidence="1">
    <location>
        <begin position="50"/>
        <end position="69"/>
    </location>
</feature>
<reference evidence="2 3" key="1">
    <citation type="submission" date="2018-06" db="EMBL/GenBank/DDBJ databases">
        <title>Genome sequencing of Oceanotoga sp. sy52.</title>
        <authorList>
            <person name="Mori K."/>
        </authorList>
    </citation>
    <scope>NUCLEOTIDE SEQUENCE [LARGE SCALE GENOMIC DNA]</scope>
    <source>
        <strain evidence="3">sy52</strain>
    </source>
</reference>
<dbReference type="InParanoid" id="A0A7G1G4X5"/>
<evidence type="ECO:0000256" key="1">
    <source>
        <dbReference type="SAM" id="Phobius"/>
    </source>
</evidence>
<feature type="transmembrane region" description="Helical" evidence="1">
    <location>
        <begin position="210"/>
        <end position="237"/>
    </location>
</feature>
<gene>
    <name evidence="2" type="ORF">OSSY52_12960</name>
</gene>
<accession>A0A7G1G4X5</accession>
<feature type="transmembrane region" description="Helical" evidence="1">
    <location>
        <begin position="243"/>
        <end position="263"/>
    </location>
</feature>
<keyword evidence="1" id="KW-0812">Transmembrane</keyword>
<feature type="transmembrane region" description="Helical" evidence="1">
    <location>
        <begin position="141"/>
        <end position="158"/>
    </location>
</feature>
<proteinExistence type="predicted"/>
<keyword evidence="1" id="KW-0472">Membrane</keyword>
<protein>
    <submittedName>
        <fullName evidence="2">Uncharacterized protein</fullName>
    </submittedName>
</protein>
<feature type="transmembrane region" description="Helical" evidence="1">
    <location>
        <begin position="178"/>
        <end position="203"/>
    </location>
</feature>
<evidence type="ECO:0000313" key="2">
    <source>
        <dbReference type="EMBL" id="BBE31155.1"/>
    </source>
</evidence>